<keyword evidence="2 5" id="KW-0812">Transmembrane</keyword>
<dbReference type="PANTHER" id="PTHR46273">
    <property type="entry name" value="MYOSUPPRESSIN RECEPTOR 1, ISOFORM B-RELATED"/>
    <property type="match status" value="1"/>
</dbReference>
<sequence>MAVCVGDPPLFDLSSNNTLAFLERLEIFSQSYTSVHRWLCLWICSFGMSAGLYTVTLDELVLADDCLLFKINLWLTGICFKAFPCVLLLWFTCALIHKLYVMSEKRRKLRGQDPPSTTSAEWSTLATYTRKKKVTVDKTTVMLIIMLAVFLCTELPQGLLVILNAIYTNHVHYYVYLNLGEALLN</sequence>
<dbReference type="PANTHER" id="PTHR46273:SF9">
    <property type="entry name" value="G-PROTEIN COUPLED RECEPTORS FAMILY 1 PROFILE DOMAIN-CONTAINING PROTEIN"/>
    <property type="match status" value="1"/>
</dbReference>
<feature type="transmembrane region" description="Helical" evidence="5">
    <location>
        <begin position="140"/>
        <end position="167"/>
    </location>
</feature>
<evidence type="ECO:0000313" key="7">
    <source>
        <dbReference type="Proteomes" id="UP001177023"/>
    </source>
</evidence>
<organism evidence="6 7">
    <name type="scientific">Mesorhabditis spiculigera</name>
    <dbReference type="NCBI Taxonomy" id="96644"/>
    <lineage>
        <taxon>Eukaryota</taxon>
        <taxon>Metazoa</taxon>
        <taxon>Ecdysozoa</taxon>
        <taxon>Nematoda</taxon>
        <taxon>Chromadorea</taxon>
        <taxon>Rhabditida</taxon>
        <taxon>Rhabditina</taxon>
        <taxon>Rhabditomorpha</taxon>
        <taxon>Rhabditoidea</taxon>
        <taxon>Rhabditidae</taxon>
        <taxon>Mesorhabditinae</taxon>
        <taxon>Mesorhabditis</taxon>
    </lineage>
</organism>
<proteinExistence type="predicted"/>
<dbReference type="EMBL" id="CATQJA010002654">
    <property type="protein sequence ID" value="CAJ0578722.1"/>
    <property type="molecule type" value="Genomic_DNA"/>
</dbReference>
<reference evidence="6" key="1">
    <citation type="submission" date="2023-06" db="EMBL/GenBank/DDBJ databases">
        <authorList>
            <person name="Delattre M."/>
        </authorList>
    </citation>
    <scope>NUCLEOTIDE SEQUENCE</scope>
    <source>
        <strain evidence="6">AF72</strain>
    </source>
</reference>
<name>A0AA36D0E6_9BILA</name>
<dbReference type="PROSITE" id="PS00237">
    <property type="entry name" value="G_PROTEIN_RECEP_F1_1"/>
    <property type="match status" value="1"/>
</dbReference>
<evidence type="ECO:0000313" key="6">
    <source>
        <dbReference type="EMBL" id="CAJ0578722.1"/>
    </source>
</evidence>
<comment type="subcellular location">
    <subcellularLocation>
        <location evidence="1">Membrane</location>
    </subcellularLocation>
</comment>
<evidence type="ECO:0000256" key="2">
    <source>
        <dbReference type="ARBA" id="ARBA00022692"/>
    </source>
</evidence>
<accession>A0AA36D0E6</accession>
<dbReference type="Gene3D" id="1.20.1070.10">
    <property type="entry name" value="Rhodopsin 7-helix transmembrane proteins"/>
    <property type="match status" value="1"/>
</dbReference>
<gene>
    <name evidence="6" type="ORF">MSPICULIGERA_LOCUS16964</name>
</gene>
<keyword evidence="4 5" id="KW-0472">Membrane</keyword>
<dbReference type="SUPFAM" id="SSF81321">
    <property type="entry name" value="Family A G protein-coupled receptor-like"/>
    <property type="match status" value="1"/>
</dbReference>
<dbReference type="GO" id="GO:0008528">
    <property type="term" value="F:G protein-coupled peptide receptor activity"/>
    <property type="evidence" value="ECO:0007669"/>
    <property type="project" value="InterPro"/>
</dbReference>
<protein>
    <submittedName>
        <fullName evidence="6">Uncharacterized protein</fullName>
    </submittedName>
</protein>
<dbReference type="InterPro" id="IPR019427">
    <property type="entry name" value="7TM_GPCR_serpentine_rcpt_Srw"/>
</dbReference>
<dbReference type="InterPro" id="IPR000276">
    <property type="entry name" value="GPCR_Rhodpsn"/>
</dbReference>
<feature type="transmembrane region" description="Helical" evidence="5">
    <location>
        <begin position="73"/>
        <end position="100"/>
    </location>
</feature>
<dbReference type="Pfam" id="PF10324">
    <property type="entry name" value="7TM_GPCR_Srw"/>
    <property type="match status" value="1"/>
</dbReference>
<keyword evidence="7" id="KW-1185">Reference proteome</keyword>
<dbReference type="GO" id="GO:0005886">
    <property type="term" value="C:plasma membrane"/>
    <property type="evidence" value="ECO:0007669"/>
    <property type="project" value="TreeGrafter"/>
</dbReference>
<dbReference type="Proteomes" id="UP001177023">
    <property type="component" value="Unassembled WGS sequence"/>
</dbReference>
<evidence type="ECO:0000256" key="1">
    <source>
        <dbReference type="ARBA" id="ARBA00004370"/>
    </source>
</evidence>
<keyword evidence="3 5" id="KW-1133">Transmembrane helix</keyword>
<feature type="transmembrane region" description="Helical" evidence="5">
    <location>
        <begin position="35"/>
        <end position="53"/>
    </location>
</feature>
<evidence type="ECO:0000256" key="4">
    <source>
        <dbReference type="ARBA" id="ARBA00023136"/>
    </source>
</evidence>
<dbReference type="AlphaFoldDB" id="A0AA36D0E6"/>
<feature type="non-terminal residue" evidence="6">
    <location>
        <position position="185"/>
    </location>
</feature>
<evidence type="ECO:0000256" key="5">
    <source>
        <dbReference type="SAM" id="Phobius"/>
    </source>
</evidence>
<comment type="caution">
    <text evidence="6">The sequence shown here is derived from an EMBL/GenBank/DDBJ whole genome shotgun (WGS) entry which is preliminary data.</text>
</comment>
<evidence type="ECO:0000256" key="3">
    <source>
        <dbReference type="ARBA" id="ARBA00022989"/>
    </source>
</evidence>
<dbReference type="InterPro" id="IPR053219">
    <property type="entry name" value="GPCR_Dmsr-1"/>
</dbReference>